<dbReference type="PROSITE" id="PS00973">
    <property type="entry name" value="USP_2"/>
    <property type="match status" value="1"/>
</dbReference>
<proteinExistence type="inferred from homology"/>
<keyword evidence="3 7" id="KW-0645">Protease</keyword>
<feature type="region of interest" description="Disordered" evidence="8">
    <location>
        <begin position="129"/>
        <end position="162"/>
    </location>
</feature>
<dbReference type="PANTHER" id="PTHR24006">
    <property type="entry name" value="UBIQUITIN CARBOXYL-TERMINAL HYDROLASE"/>
    <property type="match status" value="1"/>
</dbReference>
<keyword evidence="5 7" id="KW-0378">Hydrolase</keyword>
<name>A0ABQ8X8Z7_9EUKA</name>
<evidence type="ECO:0000256" key="6">
    <source>
        <dbReference type="ARBA" id="ARBA00022807"/>
    </source>
</evidence>
<dbReference type="InterPro" id="IPR018200">
    <property type="entry name" value="USP_CS"/>
</dbReference>
<dbReference type="PROSITE" id="PS00972">
    <property type="entry name" value="USP_1"/>
    <property type="match status" value="1"/>
</dbReference>
<evidence type="ECO:0000256" key="4">
    <source>
        <dbReference type="ARBA" id="ARBA00022786"/>
    </source>
</evidence>
<comment type="catalytic activity">
    <reaction evidence="1 7">
        <text>Thiol-dependent hydrolysis of ester, thioester, amide, peptide and isopeptide bonds formed by the C-terminal Gly of ubiquitin (a 76-residue protein attached to proteins as an intracellular targeting signal).</text>
        <dbReference type="EC" id="3.4.19.12"/>
    </reaction>
</comment>
<evidence type="ECO:0000256" key="1">
    <source>
        <dbReference type="ARBA" id="ARBA00000707"/>
    </source>
</evidence>
<evidence type="ECO:0000256" key="2">
    <source>
        <dbReference type="ARBA" id="ARBA00009085"/>
    </source>
</evidence>
<dbReference type="PROSITE" id="PS50235">
    <property type="entry name" value="USP_3"/>
    <property type="match status" value="1"/>
</dbReference>
<dbReference type="SUPFAM" id="SSF54001">
    <property type="entry name" value="Cysteine proteinases"/>
    <property type="match status" value="1"/>
</dbReference>
<evidence type="ECO:0000259" key="9">
    <source>
        <dbReference type="PROSITE" id="PS50235"/>
    </source>
</evidence>
<feature type="domain" description="USP" evidence="9">
    <location>
        <begin position="298"/>
        <end position="796"/>
    </location>
</feature>
<evidence type="ECO:0000256" key="7">
    <source>
        <dbReference type="RuleBase" id="RU366025"/>
    </source>
</evidence>
<dbReference type="EC" id="3.4.19.12" evidence="7"/>
<feature type="region of interest" description="Disordered" evidence="8">
    <location>
        <begin position="512"/>
        <end position="570"/>
    </location>
</feature>
<feature type="compositionally biased region" description="Low complexity" evidence="8">
    <location>
        <begin position="60"/>
        <end position="73"/>
    </location>
</feature>
<reference evidence="10" key="1">
    <citation type="submission" date="2022-08" db="EMBL/GenBank/DDBJ databases">
        <title>Novel sulfate-reducing endosymbionts in the free-living metamonad Anaeramoeba.</title>
        <authorList>
            <person name="Jerlstrom-Hultqvist J."/>
            <person name="Cepicka I."/>
            <person name="Gallot-Lavallee L."/>
            <person name="Salas-Leiva D."/>
            <person name="Curtis B.A."/>
            <person name="Zahonova K."/>
            <person name="Pipaliya S."/>
            <person name="Dacks J."/>
            <person name="Roger A.J."/>
        </authorList>
    </citation>
    <scope>NUCLEOTIDE SEQUENCE</scope>
    <source>
        <strain evidence="10">Schooner1</strain>
    </source>
</reference>
<keyword evidence="4 7" id="KW-0833">Ubl conjugation pathway</keyword>
<dbReference type="GO" id="GO:0016787">
    <property type="term" value="F:hydrolase activity"/>
    <property type="evidence" value="ECO:0007669"/>
    <property type="project" value="UniProtKB-KW"/>
</dbReference>
<protein>
    <recommendedName>
        <fullName evidence="7">Ubiquitin carboxyl-terminal hydrolase</fullName>
        <ecNumber evidence="7">3.4.19.12</ecNumber>
    </recommendedName>
</protein>
<dbReference type="EMBL" id="JAOAOG010000326">
    <property type="protein sequence ID" value="KAJ6228544.1"/>
    <property type="molecule type" value="Genomic_DNA"/>
</dbReference>
<organism evidence="10 11">
    <name type="scientific">Anaeramoeba flamelloides</name>
    <dbReference type="NCBI Taxonomy" id="1746091"/>
    <lineage>
        <taxon>Eukaryota</taxon>
        <taxon>Metamonada</taxon>
        <taxon>Anaeramoebidae</taxon>
        <taxon>Anaeramoeba</taxon>
    </lineage>
</organism>
<sequence length="826" mass="96445">MSINSDSKSLLFSSMDSKSLHLLTDHQNKKKKYSQNKKQSYQINSSKKSSTPNNFFQNQNNSLKNTNVSTNSKKSNKQYPLSQIDCNVQSIQPSSEEWGTFTQEYMISSEWEDTSDSIMWVNDESFLTSNPRSSFHNQDQKQKQKLKQKPKPKNTSSCETDGSLQQFWRSINPDPINTSSGSESFTHIIQDLVHSGNQMNRSLINKKKKSHLEDQTRNKKPSKPTNPMKNKNRHKEKNKYKKHNNSKTKKAHNTKRGKYQKIVKKKNNNRNCQPKNKLRITTTSIDSFINKPLISGISGLKNLGNTCFFNSILQCLNEIEELRNHLISFKKRRKEGKVTQSLRLVYLLLWKNAQWLEVYPPRLLLKELGKSYPMFRNFRQHDAHELLRVLIDEIRSEEIARLKWLEKQKRINTKPTNTNTKRKKTIGIGKEKQYNTIVDDCFFSKTKTIITCACCKNQKSKVETLFDLILSLPKNETIATGKILNKKIILNKIKKENQKQCNNGKKCGNVKEKEKEEGKGKGKGKGKEKQKQKEKDQGLGKQKDQGLEKEKEIEKEKETNNQNKNSGNNKKGFMRKLFCVLPGMQCKGKIRRRGKDKKINNLPDSHLRINQIEEEKKLFETPESPRWVKLDSFENMLMASIHDYLSGERLIDENKIVCKVCTRKKYGNQKNLKKKLRRNVKTPALKSIIFISCPKIFVINFKRFVQTKKGRLRKNNEAASFPVKFNFKQFLENKEDVFYSLFSVVIHSGGLSRGHYITYSKKSDNFWYSCSDQRVKKISLRQVKKCQPYILFYKKNVSFDQTTTQEYSTDSECWEESNNWDAWDLI</sequence>
<evidence type="ECO:0000256" key="8">
    <source>
        <dbReference type="SAM" id="MobiDB-lite"/>
    </source>
</evidence>
<comment type="similarity">
    <text evidence="2 7">Belongs to the peptidase C19 family.</text>
</comment>
<feature type="compositionally biased region" description="Basic residues" evidence="8">
    <location>
        <begin position="230"/>
        <end position="257"/>
    </location>
</feature>
<dbReference type="InterPro" id="IPR038765">
    <property type="entry name" value="Papain-like_cys_pep_sf"/>
</dbReference>
<dbReference type="Proteomes" id="UP001150062">
    <property type="component" value="Unassembled WGS sequence"/>
</dbReference>
<dbReference type="InterPro" id="IPR001394">
    <property type="entry name" value="Peptidase_C19_UCH"/>
</dbReference>
<feature type="region of interest" description="Disordered" evidence="8">
    <location>
        <begin position="23"/>
        <end position="81"/>
    </location>
</feature>
<feature type="compositionally biased region" description="Basic residues" evidence="8">
    <location>
        <begin position="143"/>
        <end position="152"/>
    </location>
</feature>
<feature type="compositionally biased region" description="Basic and acidic residues" evidence="8">
    <location>
        <begin position="512"/>
        <end position="559"/>
    </location>
</feature>
<accession>A0ABQ8X8Z7</accession>
<dbReference type="Gene3D" id="3.90.70.10">
    <property type="entry name" value="Cysteine proteinases"/>
    <property type="match status" value="2"/>
</dbReference>
<dbReference type="Pfam" id="PF00443">
    <property type="entry name" value="UCH"/>
    <property type="match status" value="1"/>
</dbReference>
<evidence type="ECO:0000256" key="5">
    <source>
        <dbReference type="ARBA" id="ARBA00022801"/>
    </source>
</evidence>
<feature type="compositionally biased region" description="Polar residues" evidence="8">
    <location>
        <begin position="43"/>
        <end position="59"/>
    </location>
</feature>
<evidence type="ECO:0000313" key="10">
    <source>
        <dbReference type="EMBL" id="KAJ6228544.1"/>
    </source>
</evidence>
<feature type="region of interest" description="Disordered" evidence="8">
    <location>
        <begin position="205"/>
        <end position="257"/>
    </location>
</feature>
<keyword evidence="6 7" id="KW-0788">Thiol protease</keyword>
<dbReference type="InterPro" id="IPR028889">
    <property type="entry name" value="USP"/>
</dbReference>
<feature type="compositionally biased region" description="Low complexity" evidence="8">
    <location>
        <begin position="560"/>
        <end position="570"/>
    </location>
</feature>
<dbReference type="PANTHER" id="PTHR24006:SF888">
    <property type="entry name" value="UBIQUITIN CARBOXYL-TERMINAL HYDROLASE 30"/>
    <property type="match status" value="1"/>
</dbReference>
<gene>
    <name evidence="10" type="ORF">M0813_08580</name>
</gene>
<keyword evidence="11" id="KW-1185">Reference proteome</keyword>
<evidence type="ECO:0000313" key="11">
    <source>
        <dbReference type="Proteomes" id="UP001150062"/>
    </source>
</evidence>
<comment type="caution">
    <text evidence="10">The sequence shown here is derived from an EMBL/GenBank/DDBJ whole genome shotgun (WGS) entry which is preliminary data.</text>
</comment>
<evidence type="ECO:0000256" key="3">
    <source>
        <dbReference type="ARBA" id="ARBA00022670"/>
    </source>
</evidence>
<dbReference type="InterPro" id="IPR050164">
    <property type="entry name" value="Peptidase_C19"/>
</dbReference>